<evidence type="ECO:0000313" key="2">
    <source>
        <dbReference type="Ensembl" id="ENSHCOP00000017786.1"/>
    </source>
</evidence>
<feature type="domain" description="Superoxide dismutase copper/zinc binding" evidence="1">
    <location>
        <begin position="19"/>
        <end position="138"/>
    </location>
</feature>
<dbReference type="Pfam" id="PF00080">
    <property type="entry name" value="Sod_Cu"/>
    <property type="match status" value="1"/>
</dbReference>
<dbReference type="InterPro" id="IPR036423">
    <property type="entry name" value="SOD-like_Cu/Zn_dom_sf"/>
</dbReference>
<keyword evidence="3" id="KW-1185">Reference proteome</keyword>
<dbReference type="PANTHER" id="PTHR20910:SF1">
    <property type="entry name" value="SUPEROXIDE DISMUTASE COPPER_ZINC BINDING DOMAIN-CONTAINING PROTEIN"/>
    <property type="match status" value="1"/>
</dbReference>
<dbReference type="Ensembl" id="ENSHCOT00000012916.1">
    <property type="protein sequence ID" value="ENSHCOP00000017786.1"/>
    <property type="gene ID" value="ENSHCOG00000001878.1"/>
</dbReference>
<dbReference type="Gene3D" id="2.60.40.200">
    <property type="entry name" value="Superoxide dismutase, copper/zinc binding domain"/>
    <property type="match status" value="1"/>
</dbReference>
<evidence type="ECO:0000313" key="3">
    <source>
        <dbReference type="Proteomes" id="UP000264820"/>
    </source>
</evidence>
<reference evidence="2" key="2">
    <citation type="submission" date="2025-09" db="UniProtKB">
        <authorList>
            <consortium name="Ensembl"/>
        </authorList>
    </citation>
    <scope>IDENTIFICATION</scope>
</reference>
<dbReference type="InterPro" id="IPR053257">
    <property type="entry name" value="Cu-only_SOD"/>
</dbReference>
<protein>
    <recommendedName>
        <fullName evidence="1">Superoxide dismutase copper/zinc binding domain-containing protein</fullName>
    </recommendedName>
</protein>
<dbReference type="PANTHER" id="PTHR20910">
    <property type="entry name" value="AGAP001623-PA"/>
    <property type="match status" value="1"/>
</dbReference>
<sequence length="163" mass="17470">INMKLVSTLGSWFGPGVSTGQIQFYQSVPNGPTNISVSLSNLNAMAGGYHVHILPIKPNSSEPCSAANIRGHYNPLSVNITLSPPPGNGTVDQYEIGDISGKFGLLTGLNQAQELYRDSNLPLTGPHSIVGRSVVIHYSNGFGFLCMHLHRKNGVLNILNFTI</sequence>
<name>A0A3Q2YI95_HIPCM</name>
<dbReference type="GO" id="GO:0006801">
    <property type="term" value="P:superoxide metabolic process"/>
    <property type="evidence" value="ECO:0007669"/>
    <property type="project" value="InterPro"/>
</dbReference>
<accession>A0A3Q2YI95</accession>
<dbReference type="InterPro" id="IPR001424">
    <property type="entry name" value="SOD_Cu_Zn_dom"/>
</dbReference>
<evidence type="ECO:0000259" key="1">
    <source>
        <dbReference type="Pfam" id="PF00080"/>
    </source>
</evidence>
<dbReference type="AlphaFoldDB" id="A0A3Q2YI95"/>
<dbReference type="Proteomes" id="UP000264820">
    <property type="component" value="Unplaced"/>
</dbReference>
<dbReference type="GeneTree" id="ENSGT00530000064791"/>
<proteinExistence type="predicted"/>
<reference evidence="2" key="1">
    <citation type="submission" date="2025-08" db="UniProtKB">
        <authorList>
            <consortium name="Ensembl"/>
        </authorList>
    </citation>
    <scope>IDENTIFICATION</scope>
</reference>
<dbReference type="SUPFAM" id="SSF49329">
    <property type="entry name" value="Cu,Zn superoxide dismutase-like"/>
    <property type="match status" value="1"/>
</dbReference>
<dbReference type="GO" id="GO:0046872">
    <property type="term" value="F:metal ion binding"/>
    <property type="evidence" value="ECO:0007669"/>
    <property type="project" value="InterPro"/>
</dbReference>
<organism evidence="2 3">
    <name type="scientific">Hippocampus comes</name>
    <name type="common">Tiger tail seahorse</name>
    <dbReference type="NCBI Taxonomy" id="109280"/>
    <lineage>
        <taxon>Eukaryota</taxon>
        <taxon>Metazoa</taxon>
        <taxon>Chordata</taxon>
        <taxon>Craniata</taxon>
        <taxon>Vertebrata</taxon>
        <taxon>Euteleostomi</taxon>
        <taxon>Actinopterygii</taxon>
        <taxon>Neopterygii</taxon>
        <taxon>Teleostei</taxon>
        <taxon>Neoteleostei</taxon>
        <taxon>Acanthomorphata</taxon>
        <taxon>Syngnathiaria</taxon>
        <taxon>Syngnathiformes</taxon>
        <taxon>Syngnathoidei</taxon>
        <taxon>Syngnathidae</taxon>
        <taxon>Hippocampus</taxon>
    </lineage>
</organism>